<proteinExistence type="predicted"/>
<sequence>MGSSHISEYGGDDNHGYADDTRSNGSQQPDTKKMRRGRAAPPGRCHSCQRAETPEWRRGPDGARTLCNACGLHYAKLTRKLSKNSMGSAGGGGSLAGGRKAANSPLP</sequence>
<feature type="region of interest" description="Disordered" evidence="5">
    <location>
        <begin position="81"/>
        <end position="107"/>
    </location>
</feature>
<feature type="compositionally biased region" description="Basic and acidic residues" evidence="5">
    <location>
        <begin position="12"/>
        <end position="22"/>
    </location>
</feature>
<dbReference type="PANTHER" id="PTHR45658">
    <property type="entry name" value="GATA TRANSCRIPTION FACTOR"/>
    <property type="match status" value="1"/>
</dbReference>
<dbReference type="GO" id="GO:0006355">
    <property type="term" value="P:regulation of DNA-templated transcription"/>
    <property type="evidence" value="ECO:0007669"/>
    <property type="project" value="InterPro"/>
</dbReference>
<dbReference type="PROSITE" id="PS50114">
    <property type="entry name" value="GATA_ZN_FINGER_2"/>
    <property type="match status" value="1"/>
</dbReference>
<reference evidence="7 8" key="1">
    <citation type="submission" date="2018-03" db="EMBL/GenBank/DDBJ databases">
        <title>Genomes of Pezizomycetes fungi and the evolution of truffles.</title>
        <authorList>
            <person name="Murat C."/>
            <person name="Payen T."/>
            <person name="Noel B."/>
            <person name="Kuo A."/>
            <person name="Martin F.M."/>
        </authorList>
    </citation>
    <scope>NUCLEOTIDE SEQUENCE [LARGE SCALE GENOMIC DNA]</scope>
    <source>
        <strain evidence="7">091103-1</strain>
    </source>
</reference>
<dbReference type="GO" id="GO:0008270">
    <property type="term" value="F:zinc ion binding"/>
    <property type="evidence" value="ECO:0007669"/>
    <property type="project" value="UniProtKB-KW"/>
</dbReference>
<evidence type="ECO:0000256" key="2">
    <source>
        <dbReference type="ARBA" id="ARBA00022771"/>
    </source>
</evidence>
<dbReference type="Proteomes" id="UP000246991">
    <property type="component" value="Unassembled WGS sequence"/>
</dbReference>
<keyword evidence="8" id="KW-1185">Reference proteome</keyword>
<keyword evidence="1" id="KW-0479">Metal-binding</keyword>
<dbReference type="CDD" id="cd00202">
    <property type="entry name" value="ZnF_GATA"/>
    <property type="match status" value="1"/>
</dbReference>
<dbReference type="InterPro" id="IPR000679">
    <property type="entry name" value="Znf_GATA"/>
</dbReference>
<evidence type="ECO:0000256" key="1">
    <source>
        <dbReference type="ARBA" id="ARBA00022723"/>
    </source>
</evidence>
<accession>A0A317SWS2</accession>
<protein>
    <submittedName>
        <fullName evidence="7">GATA-domain-containing protein</fullName>
    </submittedName>
</protein>
<dbReference type="PROSITE" id="PS00344">
    <property type="entry name" value="GATA_ZN_FINGER_1"/>
    <property type="match status" value="1"/>
</dbReference>
<keyword evidence="3" id="KW-0862">Zinc</keyword>
<organism evidence="7 8">
    <name type="scientific">Tuber magnatum</name>
    <name type="common">white Piedmont truffle</name>
    <dbReference type="NCBI Taxonomy" id="42249"/>
    <lineage>
        <taxon>Eukaryota</taxon>
        <taxon>Fungi</taxon>
        <taxon>Dikarya</taxon>
        <taxon>Ascomycota</taxon>
        <taxon>Pezizomycotina</taxon>
        <taxon>Pezizomycetes</taxon>
        <taxon>Pezizales</taxon>
        <taxon>Tuberaceae</taxon>
        <taxon>Tuber</taxon>
    </lineage>
</organism>
<dbReference type="InterPro" id="IPR051140">
    <property type="entry name" value="GATA_TF"/>
</dbReference>
<evidence type="ECO:0000256" key="5">
    <source>
        <dbReference type="SAM" id="MobiDB-lite"/>
    </source>
</evidence>
<name>A0A317SWS2_9PEZI</name>
<evidence type="ECO:0000256" key="3">
    <source>
        <dbReference type="ARBA" id="ARBA00022833"/>
    </source>
</evidence>
<dbReference type="Pfam" id="PF00320">
    <property type="entry name" value="GATA"/>
    <property type="match status" value="1"/>
</dbReference>
<evidence type="ECO:0000313" key="8">
    <source>
        <dbReference type="Proteomes" id="UP000246991"/>
    </source>
</evidence>
<feature type="region of interest" description="Disordered" evidence="5">
    <location>
        <begin position="1"/>
        <end position="61"/>
    </location>
</feature>
<keyword evidence="2 4" id="KW-0863">Zinc-finger</keyword>
<feature type="domain" description="GATA-type" evidence="6">
    <location>
        <begin position="44"/>
        <end position="74"/>
    </location>
</feature>
<dbReference type="EMBL" id="PYWC01000016">
    <property type="protein sequence ID" value="PWW78270.1"/>
    <property type="molecule type" value="Genomic_DNA"/>
</dbReference>
<dbReference type="STRING" id="42249.A0A317SWS2"/>
<evidence type="ECO:0000259" key="6">
    <source>
        <dbReference type="PROSITE" id="PS50114"/>
    </source>
</evidence>
<dbReference type="SUPFAM" id="SSF57716">
    <property type="entry name" value="Glucocorticoid receptor-like (DNA-binding domain)"/>
    <property type="match status" value="1"/>
</dbReference>
<gene>
    <name evidence="7" type="ORF">C7212DRAFT_281244</name>
</gene>
<dbReference type="Gene3D" id="3.30.50.10">
    <property type="entry name" value="Erythroid Transcription Factor GATA-1, subunit A"/>
    <property type="match status" value="1"/>
</dbReference>
<comment type="caution">
    <text evidence="7">The sequence shown here is derived from an EMBL/GenBank/DDBJ whole genome shotgun (WGS) entry which is preliminary data.</text>
</comment>
<feature type="compositionally biased region" description="Basic and acidic residues" evidence="5">
    <location>
        <begin position="52"/>
        <end position="61"/>
    </location>
</feature>
<evidence type="ECO:0000256" key="4">
    <source>
        <dbReference type="PROSITE-ProRule" id="PRU00094"/>
    </source>
</evidence>
<dbReference type="GO" id="GO:0043565">
    <property type="term" value="F:sequence-specific DNA binding"/>
    <property type="evidence" value="ECO:0007669"/>
    <property type="project" value="InterPro"/>
</dbReference>
<evidence type="ECO:0000313" key="7">
    <source>
        <dbReference type="EMBL" id="PWW78270.1"/>
    </source>
</evidence>
<dbReference type="InterPro" id="IPR013088">
    <property type="entry name" value="Znf_NHR/GATA"/>
</dbReference>
<dbReference type="AlphaFoldDB" id="A0A317SWS2"/>
<dbReference type="SMART" id="SM00401">
    <property type="entry name" value="ZnF_GATA"/>
    <property type="match status" value="1"/>
</dbReference>
<dbReference type="OrthoDB" id="2162994at2759"/>